<feature type="region of interest" description="Disordered" evidence="1">
    <location>
        <begin position="1"/>
        <end position="46"/>
    </location>
</feature>
<proteinExistence type="predicted"/>
<sequence length="112" mass="11927">MNFGPTKKGPISNIGPKTLRAARDRPEKTLEHKNGRRIPAPEPPQCTAASMHAATVLHAVRATMRYVDTASRWLTTIVTPKSQFRINPSEHGNPGFTAGRGYNPAGGAPGGG</sequence>
<accession>A0A2Z7B6L0</accession>
<evidence type="ECO:0000313" key="3">
    <source>
        <dbReference type="Proteomes" id="UP000250235"/>
    </source>
</evidence>
<dbReference type="AlphaFoldDB" id="A0A2Z7B6L0"/>
<organism evidence="2 3">
    <name type="scientific">Dorcoceras hygrometricum</name>
    <dbReference type="NCBI Taxonomy" id="472368"/>
    <lineage>
        <taxon>Eukaryota</taxon>
        <taxon>Viridiplantae</taxon>
        <taxon>Streptophyta</taxon>
        <taxon>Embryophyta</taxon>
        <taxon>Tracheophyta</taxon>
        <taxon>Spermatophyta</taxon>
        <taxon>Magnoliopsida</taxon>
        <taxon>eudicotyledons</taxon>
        <taxon>Gunneridae</taxon>
        <taxon>Pentapetalae</taxon>
        <taxon>asterids</taxon>
        <taxon>lamiids</taxon>
        <taxon>Lamiales</taxon>
        <taxon>Gesneriaceae</taxon>
        <taxon>Didymocarpoideae</taxon>
        <taxon>Trichosporeae</taxon>
        <taxon>Loxocarpinae</taxon>
        <taxon>Dorcoceras</taxon>
    </lineage>
</organism>
<dbReference type="EMBL" id="KV008967">
    <property type="protein sequence ID" value="KZV29823.1"/>
    <property type="molecule type" value="Genomic_DNA"/>
</dbReference>
<gene>
    <name evidence="2" type="ORF">F511_24083</name>
</gene>
<name>A0A2Z7B6L0_9LAMI</name>
<feature type="compositionally biased region" description="Basic and acidic residues" evidence="1">
    <location>
        <begin position="21"/>
        <end position="33"/>
    </location>
</feature>
<keyword evidence="3" id="KW-1185">Reference proteome</keyword>
<protein>
    <submittedName>
        <fullName evidence="2">Dentin sialophosphoprotein-like</fullName>
    </submittedName>
</protein>
<dbReference type="Proteomes" id="UP000250235">
    <property type="component" value="Unassembled WGS sequence"/>
</dbReference>
<reference evidence="2 3" key="1">
    <citation type="journal article" date="2015" name="Proc. Natl. Acad. Sci. U.S.A.">
        <title>The resurrection genome of Boea hygrometrica: A blueprint for survival of dehydration.</title>
        <authorList>
            <person name="Xiao L."/>
            <person name="Yang G."/>
            <person name="Zhang L."/>
            <person name="Yang X."/>
            <person name="Zhao S."/>
            <person name="Ji Z."/>
            <person name="Zhou Q."/>
            <person name="Hu M."/>
            <person name="Wang Y."/>
            <person name="Chen M."/>
            <person name="Xu Y."/>
            <person name="Jin H."/>
            <person name="Xiao X."/>
            <person name="Hu G."/>
            <person name="Bao F."/>
            <person name="Hu Y."/>
            <person name="Wan P."/>
            <person name="Li L."/>
            <person name="Deng X."/>
            <person name="Kuang T."/>
            <person name="Xiang C."/>
            <person name="Zhu J.K."/>
            <person name="Oliver M.J."/>
            <person name="He Y."/>
        </authorList>
    </citation>
    <scope>NUCLEOTIDE SEQUENCE [LARGE SCALE GENOMIC DNA]</scope>
    <source>
        <strain evidence="3">cv. XS01</strain>
    </source>
</reference>
<feature type="region of interest" description="Disordered" evidence="1">
    <location>
        <begin position="84"/>
        <end position="112"/>
    </location>
</feature>
<evidence type="ECO:0000313" key="2">
    <source>
        <dbReference type="EMBL" id="KZV29823.1"/>
    </source>
</evidence>
<evidence type="ECO:0000256" key="1">
    <source>
        <dbReference type="SAM" id="MobiDB-lite"/>
    </source>
</evidence>